<dbReference type="GO" id="GO:0004602">
    <property type="term" value="F:glutathione peroxidase activity"/>
    <property type="evidence" value="ECO:0007669"/>
    <property type="project" value="TreeGrafter"/>
</dbReference>
<dbReference type="FunFam" id="3.40.30.10:FF:000096">
    <property type="entry name" value="Glutathione S-transferase kappa"/>
    <property type="match status" value="1"/>
</dbReference>
<dbReference type="Gene3D" id="3.40.30.10">
    <property type="entry name" value="Glutaredoxin"/>
    <property type="match status" value="1"/>
</dbReference>
<comment type="similarity">
    <text evidence="1 4">Belongs to the GST superfamily. Kappa family.</text>
</comment>
<keyword evidence="2 4" id="KW-0808">Transferase</keyword>
<dbReference type="GO" id="GO:0006749">
    <property type="term" value="P:glutathione metabolic process"/>
    <property type="evidence" value="ECO:0007669"/>
    <property type="project" value="TreeGrafter"/>
</dbReference>
<dbReference type="OrthoDB" id="4664297at2759"/>
<evidence type="ECO:0000259" key="6">
    <source>
        <dbReference type="Pfam" id="PF01323"/>
    </source>
</evidence>
<dbReference type="InterPro" id="IPR001853">
    <property type="entry name" value="DSBA-like_thioredoxin_dom"/>
</dbReference>
<sequence>MSKSIKLFYDFASPYSYIGFELAKRLTTAWKVDLHLRPMLLGGIFKKLKSAAPSDPKKVYTDIDLKRLCRYYHIPMVDNRAFFVQVAIFKGTLIPMRFITAIDMKKPDITEQVSSAIYRAFYVKEQDINEIDILRKAALSCGLDAQFVDQCVSDMTSDPVKNRLRNFTDEALDSGCFGAPWFVIRDERNVDHSFFGSERINVMADILGKEYPGPIRQSTL</sequence>
<evidence type="ECO:0000256" key="3">
    <source>
        <dbReference type="ARBA" id="ARBA00047960"/>
    </source>
</evidence>
<proteinExistence type="inferred from homology"/>
<comment type="catalytic activity">
    <reaction evidence="3 4">
        <text>RX + glutathione = an S-substituted glutathione + a halide anion + H(+)</text>
        <dbReference type="Rhea" id="RHEA:16437"/>
        <dbReference type="ChEBI" id="CHEBI:15378"/>
        <dbReference type="ChEBI" id="CHEBI:16042"/>
        <dbReference type="ChEBI" id="CHEBI:17792"/>
        <dbReference type="ChEBI" id="CHEBI:57925"/>
        <dbReference type="ChEBI" id="CHEBI:90779"/>
        <dbReference type="EC" id="2.5.1.18"/>
    </reaction>
</comment>
<evidence type="ECO:0000256" key="1">
    <source>
        <dbReference type="ARBA" id="ARBA00006494"/>
    </source>
</evidence>
<dbReference type="EMBL" id="CAJFCJ010000014">
    <property type="protein sequence ID" value="CAD5121201.1"/>
    <property type="molecule type" value="Genomic_DNA"/>
</dbReference>
<accession>A0A7I8W014</accession>
<dbReference type="Proteomes" id="UP000549394">
    <property type="component" value="Unassembled WGS sequence"/>
</dbReference>
<dbReference type="InterPro" id="IPR051924">
    <property type="entry name" value="GST_Kappa/NadH"/>
</dbReference>
<dbReference type="EC" id="2.5.1.18" evidence="4"/>
<dbReference type="GO" id="GO:0004364">
    <property type="term" value="F:glutathione transferase activity"/>
    <property type="evidence" value="ECO:0007669"/>
    <property type="project" value="UniProtKB-UniRule"/>
</dbReference>
<evidence type="ECO:0000256" key="5">
    <source>
        <dbReference type="PIRSR" id="PIRSR006386-1"/>
    </source>
</evidence>
<evidence type="ECO:0000313" key="7">
    <source>
        <dbReference type="EMBL" id="CAD5121201.1"/>
    </source>
</evidence>
<dbReference type="InterPro" id="IPR014440">
    <property type="entry name" value="HCCAis_GSTk"/>
</dbReference>
<dbReference type="SUPFAM" id="SSF52833">
    <property type="entry name" value="Thioredoxin-like"/>
    <property type="match status" value="1"/>
</dbReference>
<organism evidence="7 8">
    <name type="scientific">Dimorphilus gyrociliatus</name>
    <dbReference type="NCBI Taxonomy" id="2664684"/>
    <lineage>
        <taxon>Eukaryota</taxon>
        <taxon>Metazoa</taxon>
        <taxon>Spiralia</taxon>
        <taxon>Lophotrochozoa</taxon>
        <taxon>Annelida</taxon>
        <taxon>Polychaeta</taxon>
        <taxon>Polychaeta incertae sedis</taxon>
        <taxon>Dinophilidae</taxon>
        <taxon>Dimorphilus</taxon>
    </lineage>
</organism>
<gene>
    <name evidence="7" type="ORF">DGYR_LOCUS9187</name>
</gene>
<dbReference type="PIRSF" id="PIRSF006386">
    <property type="entry name" value="HCCAis_GSTk"/>
    <property type="match status" value="1"/>
</dbReference>
<dbReference type="PANTHER" id="PTHR42943">
    <property type="entry name" value="GLUTATHIONE S-TRANSFERASE KAPPA"/>
    <property type="match status" value="1"/>
</dbReference>
<evidence type="ECO:0000256" key="2">
    <source>
        <dbReference type="ARBA" id="ARBA00022679"/>
    </source>
</evidence>
<name>A0A7I8W014_9ANNE</name>
<reference evidence="7 8" key="1">
    <citation type="submission" date="2020-08" db="EMBL/GenBank/DDBJ databases">
        <authorList>
            <person name="Hejnol A."/>
        </authorList>
    </citation>
    <scope>NUCLEOTIDE SEQUENCE [LARGE SCALE GENOMIC DNA]</scope>
</reference>
<dbReference type="GO" id="GO:0005777">
    <property type="term" value="C:peroxisome"/>
    <property type="evidence" value="ECO:0007669"/>
    <property type="project" value="TreeGrafter"/>
</dbReference>
<dbReference type="GO" id="GO:0005739">
    <property type="term" value="C:mitochondrion"/>
    <property type="evidence" value="ECO:0007669"/>
    <property type="project" value="TreeGrafter"/>
</dbReference>
<feature type="domain" description="DSBA-like thioredoxin" evidence="6">
    <location>
        <begin position="5"/>
        <end position="207"/>
    </location>
</feature>
<evidence type="ECO:0000313" key="8">
    <source>
        <dbReference type="Proteomes" id="UP000549394"/>
    </source>
</evidence>
<keyword evidence="8" id="KW-1185">Reference proteome</keyword>
<protein>
    <recommendedName>
        <fullName evidence="4">Glutathione S-transferase kappa</fullName>
        <ecNumber evidence="4">2.5.1.18</ecNumber>
    </recommendedName>
</protein>
<dbReference type="PANTHER" id="PTHR42943:SF2">
    <property type="entry name" value="GLUTATHIONE S-TRANSFERASE KAPPA 1"/>
    <property type="match status" value="1"/>
</dbReference>
<dbReference type="AlphaFoldDB" id="A0A7I8W014"/>
<feature type="active site" description="Nucleophile" evidence="5">
    <location>
        <position position="13"/>
    </location>
</feature>
<comment type="caution">
    <text evidence="7">The sequence shown here is derived from an EMBL/GenBank/DDBJ whole genome shotgun (WGS) entry which is preliminary data.</text>
</comment>
<dbReference type="Pfam" id="PF01323">
    <property type="entry name" value="DSBA"/>
    <property type="match status" value="1"/>
</dbReference>
<evidence type="ECO:0000256" key="4">
    <source>
        <dbReference type="PIRNR" id="PIRNR006386"/>
    </source>
</evidence>
<dbReference type="InterPro" id="IPR036249">
    <property type="entry name" value="Thioredoxin-like_sf"/>
</dbReference>